<evidence type="ECO:0008006" key="8">
    <source>
        <dbReference type="Google" id="ProtNLM"/>
    </source>
</evidence>
<dbReference type="PANTHER" id="PTHR10283:SF92">
    <property type="entry name" value="LOW-AFFINITY PHOSPHATE TRANSPORTER PHO91"/>
    <property type="match status" value="1"/>
</dbReference>
<dbReference type="GO" id="GO:0006797">
    <property type="term" value="P:polyphosphate metabolic process"/>
    <property type="evidence" value="ECO:0007669"/>
    <property type="project" value="TreeGrafter"/>
</dbReference>
<proteinExistence type="predicted"/>
<dbReference type="PANTHER" id="PTHR10283">
    <property type="entry name" value="SOLUTE CARRIER FAMILY 13 MEMBER"/>
    <property type="match status" value="1"/>
</dbReference>
<feature type="transmembrane region" description="Helical" evidence="5">
    <location>
        <begin position="250"/>
        <end position="273"/>
    </location>
</feature>
<keyword evidence="3 5" id="KW-1133">Transmembrane helix</keyword>
<evidence type="ECO:0000313" key="6">
    <source>
        <dbReference type="EMBL" id="ODQ68505.1"/>
    </source>
</evidence>
<dbReference type="InterPro" id="IPR001898">
    <property type="entry name" value="SLC13A/DASS"/>
</dbReference>
<comment type="subcellular location">
    <subcellularLocation>
        <location evidence="1">Membrane</location>
        <topology evidence="1">Multi-pass membrane protein</topology>
    </subcellularLocation>
</comment>
<evidence type="ECO:0000256" key="3">
    <source>
        <dbReference type="ARBA" id="ARBA00022989"/>
    </source>
</evidence>
<dbReference type="GO" id="GO:0006817">
    <property type="term" value="P:phosphate ion transport"/>
    <property type="evidence" value="ECO:0007669"/>
    <property type="project" value="TreeGrafter"/>
</dbReference>
<feature type="transmembrane region" description="Helical" evidence="5">
    <location>
        <begin position="207"/>
        <end position="238"/>
    </location>
</feature>
<keyword evidence="7" id="KW-1185">Reference proteome</keyword>
<sequence>MWISNVASPVLMFSIAEPLLRTLPSGSSFAKAIILGIALAANIGGMASPISSPQNLIAISYMDPPPSWGLWFEVAIPVCIFSLFCVWVFLIVTFQPGNTIVKPIKFHKEDFTFKHWFIIVVTIGTIILWCVDSQLKDYLSGNGIIAVIPIVLFFGSGILTGDDFNGFLWTIIGLAMGGIALGKAISSSGLLSTIAMAIEHKINGMSVFGVLTVFGALVLVVATFVSHTVAALVILPLVQQIGKALPGDKSNILVLSSALLCSAAMGLPTSGFPNVTAICMRDQLQKPYVTVSNFITRGVPASAFCYAVIISLGYFIMEAANV</sequence>
<feature type="transmembrane region" description="Helical" evidence="5">
    <location>
        <begin position="143"/>
        <end position="161"/>
    </location>
</feature>
<accession>A0A1E3PST7</accession>
<feature type="transmembrane region" description="Helical" evidence="5">
    <location>
        <begin position="113"/>
        <end position="131"/>
    </location>
</feature>
<evidence type="ECO:0000256" key="4">
    <source>
        <dbReference type="ARBA" id="ARBA00023136"/>
    </source>
</evidence>
<evidence type="ECO:0000313" key="7">
    <source>
        <dbReference type="Proteomes" id="UP000095009"/>
    </source>
</evidence>
<evidence type="ECO:0000256" key="5">
    <source>
        <dbReference type="SAM" id="Phobius"/>
    </source>
</evidence>
<feature type="transmembrane region" description="Helical" evidence="5">
    <location>
        <begin position="28"/>
        <end position="47"/>
    </location>
</feature>
<dbReference type="GO" id="GO:0005315">
    <property type="term" value="F:phosphate transmembrane transporter activity"/>
    <property type="evidence" value="ECO:0007669"/>
    <property type="project" value="TreeGrafter"/>
</dbReference>
<name>A0A1E3PST7_9ASCO</name>
<dbReference type="GO" id="GO:0005886">
    <property type="term" value="C:plasma membrane"/>
    <property type="evidence" value="ECO:0007669"/>
    <property type="project" value="TreeGrafter"/>
</dbReference>
<feature type="transmembrane region" description="Helical" evidence="5">
    <location>
        <begin position="68"/>
        <end position="93"/>
    </location>
</feature>
<protein>
    <recommendedName>
        <fullName evidence="8">Sodium/sulfate symporter</fullName>
    </recommendedName>
</protein>
<dbReference type="AlphaFoldDB" id="A0A1E3PST7"/>
<dbReference type="STRING" id="857566.A0A1E3PST7"/>
<dbReference type="EMBL" id="KV454406">
    <property type="protein sequence ID" value="ODQ68505.1"/>
    <property type="molecule type" value="Genomic_DNA"/>
</dbReference>
<organism evidence="6 7">
    <name type="scientific">Nadsonia fulvescens var. elongata DSM 6958</name>
    <dbReference type="NCBI Taxonomy" id="857566"/>
    <lineage>
        <taxon>Eukaryota</taxon>
        <taxon>Fungi</taxon>
        <taxon>Dikarya</taxon>
        <taxon>Ascomycota</taxon>
        <taxon>Saccharomycotina</taxon>
        <taxon>Dipodascomycetes</taxon>
        <taxon>Dipodascales</taxon>
        <taxon>Dipodascales incertae sedis</taxon>
        <taxon>Nadsonia</taxon>
    </lineage>
</organism>
<dbReference type="Pfam" id="PF00939">
    <property type="entry name" value="Na_sulph_symp"/>
    <property type="match status" value="1"/>
</dbReference>
<reference evidence="6 7" key="1">
    <citation type="journal article" date="2016" name="Proc. Natl. Acad. Sci. U.S.A.">
        <title>Comparative genomics of biotechnologically important yeasts.</title>
        <authorList>
            <person name="Riley R."/>
            <person name="Haridas S."/>
            <person name="Wolfe K.H."/>
            <person name="Lopes M.R."/>
            <person name="Hittinger C.T."/>
            <person name="Goeker M."/>
            <person name="Salamov A.A."/>
            <person name="Wisecaver J.H."/>
            <person name="Long T.M."/>
            <person name="Calvey C.H."/>
            <person name="Aerts A.L."/>
            <person name="Barry K.W."/>
            <person name="Choi C."/>
            <person name="Clum A."/>
            <person name="Coughlan A.Y."/>
            <person name="Deshpande S."/>
            <person name="Douglass A.P."/>
            <person name="Hanson S.J."/>
            <person name="Klenk H.-P."/>
            <person name="LaButti K.M."/>
            <person name="Lapidus A."/>
            <person name="Lindquist E.A."/>
            <person name="Lipzen A.M."/>
            <person name="Meier-Kolthoff J.P."/>
            <person name="Ohm R.A."/>
            <person name="Otillar R.P."/>
            <person name="Pangilinan J.L."/>
            <person name="Peng Y."/>
            <person name="Rokas A."/>
            <person name="Rosa C.A."/>
            <person name="Scheuner C."/>
            <person name="Sibirny A.A."/>
            <person name="Slot J.C."/>
            <person name="Stielow J.B."/>
            <person name="Sun H."/>
            <person name="Kurtzman C.P."/>
            <person name="Blackwell M."/>
            <person name="Grigoriev I.V."/>
            <person name="Jeffries T.W."/>
        </authorList>
    </citation>
    <scope>NUCLEOTIDE SEQUENCE [LARGE SCALE GENOMIC DNA]</scope>
    <source>
        <strain evidence="6 7">DSM 6958</strain>
    </source>
</reference>
<feature type="transmembrane region" description="Helical" evidence="5">
    <location>
        <begin position="167"/>
        <end position="186"/>
    </location>
</feature>
<dbReference type="OrthoDB" id="10260443at2759"/>
<feature type="transmembrane region" description="Helical" evidence="5">
    <location>
        <begin position="294"/>
        <end position="317"/>
    </location>
</feature>
<dbReference type="Proteomes" id="UP000095009">
    <property type="component" value="Unassembled WGS sequence"/>
</dbReference>
<keyword evidence="2 5" id="KW-0812">Transmembrane</keyword>
<gene>
    <name evidence="6" type="ORF">NADFUDRAFT_81449</name>
</gene>
<evidence type="ECO:0000256" key="2">
    <source>
        <dbReference type="ARBA" id="ARBA00022692"/>
    </source>
</evidence>
<keyword evidence="4 5" id="KW-0472">Membrane</keyword>
<evidence type="ECO:0000256" key="1">
    <source>
        <dbReference type="ARBA" id="ARBA00004141"/>
    </source>
</evidence>